<dbReference type="AlphaFoldDB" id="A0A9X3MV95"/>
<dbReference type="Gene3D" id="3.90.1720.10">
    <property type="entry name" value="endopeptidase domain like (from Nostoc punctiforme)"/>
    <property type="match status" value="1"/>
</dbReference>
<evidence type="ECO:0000313" key="2">
    <source>
        <dbReference type="EMBL" id="MDA0162491.1"/>
    </source>
</evidence>
<reference evidence="2" key="1">
    <citation type="submission" date="2022-10" db="EMBL/GenBank/DDBJ databases">
        <title>The WGS of Solirubrobacter ginsenosidimutans DSM 21036.</title>
        <authorList>
            <person name="Jiang Z."/>
        </authorList>
    </citation>
    <scope>NUCLEOTIDE SEQUENCE</scope>
    <source>
        <strain evidence="2">DSM 21036</strain>
    </source>
</reference>
<evidence type="ECO:0000256" key="1">
    <source>
        <dbReference type="SAM" id="MobiDB-lite"/>
    </source>
</evidence>
<dbReference type="Proteomes" id="UP001149140">
    <property type="component" value="Unassembled WGS sequence"/>
</dbReference>
<feature type="region of interest" description="Disordered" evidence="1">
    <location>
        <begin position="40"/>
        <end position="108"/>
    </location>
</feature>
<keyword evidence="3" id="KW-1185">Reference proteome</keyword>
<organism evidence="2 3">
    <name type="scientific">Solirubrobacter ginsenosidimutans</name>
    <dbReference type="NCBI Taxonomy" id="490573"/>
    <lineage>
        <taxon>Bacteria</taxon>
        <taxon>Bacillati</taxon>
        <taxon>Actinomycetota</taxon>
        <taxon>Thermoleophilia</taxon>
        <taxon>Solirubrobacterales</taxon>
        <taxon>Solirubrobacteraceae</taxon>
        <taxon>Solirubrobacter</taxon>
    </lineage>
</organism>
<dbReference type="EMBL" id="JAPDOD010000018">
    <property type="protein sequence ID" value="MDA0162491.1"/>
    <property type="molecule type" value="Genomic_DNA"/>
</dbReference>
<dbReference type="RefSeq" id="WP_270041730.1">
    <property type="nucleotide sequence ID" value="NZ_JAPDOD010000018.1"/>
</dbReference>
<comment type="caution">
    <text evidence="2">The sequence shown here is derived from an EMBL/GenBank/DDBJ whole genome shotgun (WGS) entry which is preliminary data.</text>
</comment>
<accession>A0A9X3MV95</accession>
<dbReference type="SUPFAM" id="SSF54001">
    <property type="entry name" value="Cysteine proteinases"/>
    <property type="match status" value="1"/>
</dbReference>
<proteinExistence type="predicted"/>
<gene>
    <name evidence="2" type="ORF">OM076_19615</name>
</gene>
<protein>
    <submittedName>
        <fullName evidence="2">C40 family peptidase</fullName>
    </submittedName>
</protein>
<name>A0A9X3MV95_9ACTN</name>
<evidence type="ECO:0000313" key="3">
    <source>
        <dbReference type="Proteomes" id="UP001149140"/>
    </source>
</evidence>
<sequence length="248" mass="24667">MRRIALMATAAGLATLGGGWYALGASGQDQPAPAAVAAAKTPLVAPQSDDAVSLPPLPGSRAKAVQPVAGGTPSAAEEAAADPGLGGNDKAPSRAASSAVRGKNPASGGSNAVDHAIALGNGVALPPLEAPEAVKQIIEAGNGIARTPYIWGGGHGKWQDTGYDCSGSVSFALAAAGLLSEPMASGPLMSWGEAGKGKWVTIYANAGHVFLEVAGIRFDTSAQRVTGSRWINEGRSTAGFVARHPAGL</sequence>
<dbReference type="InterPro" id="IPR038765">
    <property type="entry name" value="Papain-like_cys_pep_sf"/>
</dbReference>